<dbReference type="EMBL" id="CP021255">
    <property type="protein sequence ID" value="AVD71400.1"/>
    <property type="molecule type" value="Genomic_DNA"/>
</dbReference>
<evidence type="ECO:0000256" key="7">
    <source>
        <dbReference type="ARBA" id="ARBA00051712"/>
    </source>
</evidence>
<feature type="site" description="Could be important to modulate the pK values of the two catalytic cysteine residues" evidence="8">
    <location>
        <position position="208"/>
    </location>
</feature>
<evidence type="ECO:0000256" key="1">
    <source>
        <dbReference type="ARBA" id="ARBA00005196"/>
    </source>
</evidence>
<feature type="binding site" evidence="8">
    <location>
        <position position="191"/>
    </location>
    <ligand>
        <name>substrate</name>
    </ligand>
</feature>
<dbReference type="PANTHER" id="PTHR31689:SF0">
    <property type="entry name" value="DIAMINOPIMELATE EPIMERASE"/>
    <property type="match status" value="1"/>
</dbReference>
<dbReference type="OrthoDB" id="9805408at2"/>
<dbReference type="RefSeq" id="WP_104936664.1">
    <property type="nucleotide sequence ID" value="NZ_CP021255.1"/>
</dbReference>
<evidence type="ECO:0000256" key="6">
    <source>
        <dbReference type="ARBA" id="ARBA00023235"/>
    </source>
</evidence>
<keyword evidence="6 8" id="KW-0413">Isomerase</keyword>
<evidence type="ECO:0000256" key="3">
    <source>
        <dbReference type="ARBA" id="ARBA00013080"/>
    </source>
</evidence>
<feature type="active site" description="Proton donor" evidence="8">
    <location>
        <position position="86"/>
    </location>
</feature>
<evidence type="ECO:0000313" key="11">
    <source>
        <dbReference type="Proteomes" id="UP000239867"/>
    </source>
</evidence>
<accession>A0A2L1GNZ2</accession>
<dbReference type="HAMAP" id="MF_00197">
    <property type="entry name" value="DAP_epimerase"/>
    <property type="match status" value="1"/>
</dbReference>
<comment type="similarity">
    <text evidence="2 8">Belongs to the diaminopimelate epimerase family.</text>
</comment>
<gene>
    <name evidence="8" type="primary">dapF</name>
    <name evidence="10" type="ORF">CAY53_07915</name>
</gene>
<dbReference type="NCBIfam" id="TIGR00652">
    <property type="entry name" value="DapF"/>
    <property type="match status" value="1"/>
</dbReference>
<dbReference type="AlphaFoldDB" id="A0A2L1GNZ2"/>
<feature type="binding site" evidence="8">
    <location>
        <position position="77"/>
    </location>
    <ligand>
        <name>substrate</name>
    </ligand>
</feature>
<dbReference type="PROSITE" id="PS01326">
    <property type="entry name" value="DAP_EPIMERASE"/>
    <property type="match status" value="1"/>
</dbReference>
<feature type="binding site" evidence="8">
    <location>
        <begin position="87"/>
        <end position="88"/>
    </location>
    <ligand>
        <name>substrate</name>
    </ligand>
</feature>
<feature type="binding site" evidence="8">
    <location>
        <position position="24"/>
    </location>
    <ligand>
        <name>substrate</name>
    </ligand>
</feature>
<keyword evidence="8" id="KW-0963">Cytoplasm</keyword>
<proteinExistence type="inferred from homology"/>
<evidence type="ECO:0000256" key="8">
    <source>
        <dbReference type="HAMAP-Rule" id="MF_00197"/>
    </source>
</evidence>
<dbReference type="Proteomes" id="UP000239867">
    <property type="component" value="Chromosome"/>
</dbReference>
<dbReference type="SUPFAM" id="SSF54506">
    <property type="entry name" value="Diaminopimelate epimerase-like"/>
    <property type="match status" value="2"/>
</dbReference>
<keyword evidence="4 8" id="KW-0028">Amino-acid biosynthesis</keyword>
<dbReference type="PANTHER" id="PTHR31689">
    <property type="entry name" value="DIAMINOPIMELATE EPIMERASE, CHLOROPLASTIC"/>
    <property type="match status" value="1"/>
</dbReference>
<evidence type="ECO:0000256" key="5">
    <source>
        <dbReference type="ARBA" id="ARBA00023154"/>
    </source>
</evidence>
<comment type="caution">
    <text evidence="8">Lacks conserved residue(s) required for the propagation of feature annotation.</text>
</comment>
<dbReference type="Gene3D" id="3.10.310.10">
    <property type="entry name" value="Diaminopimelate Epimerase, Chain A, domain 1"/>
    <property type="match status" value="2"/>
</dbReference>
<feature type="binding site" evidence="8">
    <location>
        <begin position="219"/>
        <end position="220"/>
    </location>
    <ligand>
        <name>substrate</name>
    </ligand>
</feature>
<comment type="subunit">
    <text evidence="8">Homodimer.</text>
</comment>
<dbReference type="InterPro" id="IPR018510">
    <property type="entry name" value="DAP_epimerase_AS"/>
</dbReference>
<evidence type="ECO:0000256" key="2">
    <source>
        <dbReference type="ARBA" id="ARBA00010219"/>
    </source>
</evidence>
<protein>
    <recommendedName>
        <fullName evidence="3 8">Diaminopimelate epimerase</fullName>
        <shortName evidence="8">DAP epimerase</shortName>
        <ecNumber evidence="3 8">5.1.1.7</ecNumber>
    </recommendedName>
    <alternativeName>
        <fullName evidence="8">PLP-independent amino acid racemase</fullName>
    </alternativeName>
</protein>
<comment type="function">
    <text evidence="8">Catalyzes the stereoinversion of LL-2,6-diaminopimelate (L,L-DAP) to meso-diaminopimelate (meso-DAP), a precursor of L-lysine and an essential component of the bacterial peptidoglycan.</text>
</comment>
<feature type="active site" description="Proton acceptor" evidence="8">
    <location>
        <position position="218"/>
    </location>
</feature>
<reference evidence="10 11" key="1">
    <citation type="journal article" date="2018" name="MBio">
        <title>Insights into the evolution of host association through the isolation and characterization of a novel human periodontal pathobiont, Desulfobulbus oralis.</title>
        <authorList>
            <person name="Cross K.L."/>
            <person name="Chirania P."/>
            <person name="Xiong W."/>
            <person name="Beall C.J."/>
            <person name="Elkins J.G."/>
            <person name="Giannone R.J."/>
            <person name="Griffen A.L."/>
            <person name="Guss A.M."/>
            <person name="Hettich R.L."/>
            <person name="Joshi S.S."/>
            <person name="Mokrzan E.M."/>
            <person name="Martin R.K."/>
            <person name="Zhulin I.B."/>
            <person name="Leys E.J."/>
            <person name="Podar M."/>
        </authorList>
    </citation>
    <scope>NUCLEOTIDE SEQUENCE [LARGE SCALE GENOMIC DNA]</scope>
    <source>
        <strain evidence="10 11">ORNL</strain>
    </source>
</reference>
<dbReference type="InterPro" id="IPR001653">
    <property type="entry name" value="DAP_epimerase_DapF"/>
</dbReference>
<evidence type="ECO:0000256" key="9">
    <source>
        <dbReference type="PROSITE-ProRule" id="PRU10125"/>
    </source>
</evidence>
<dbReference type="EC" id="5.1.1.7" evidence="3 8"/>
<sequence>MAHAKECLSARWPLPFWKMSGAGNDFVLIDHRGAFVAARDMAEFARLVCRPKFGVGADGLIFIERSEEADFQWRFFNADGSEAEMCGNGARCAARFAFMQGIAAAHMRFLTRAGLIEASVDETLVTVSLTPATDLVLNRRLQVTDRPHVVHSVNTGVPHAVLFVEDLAGTDVCSLGRALRFHEAFGPKGTNVNFVALADDGLHIRSYERGVEDETFACGTGAVAAALIAVQLGLSSPPVRISTTGGAQLDILFTEKGGERLPALRLRGSAHVIYRGELTPEALA</sequence>
<feature type="binding site" evidence="8">
    <location>
        <begin position="208"/>
        <end position="209"/>
    </location>
    <ligand>
        <name>substrate</name>
    </ligand>
</feature>
<dbReference type="GO" id="GO:0005829">
    <property type="term" value="C:cytosol"/>
    <property type="evidence" value="ECO:0007669"/>
    <property type="project" value="TreeGrafter"/>
</dbReference>
<keyword evidence="5 8" id="KW-0457">Lysine biosynthesis</keyword>
<comment type="subcellular location">
    <subcellularLocation>
        <location evidence="8">Cytoplasm</location>
    </subcellularLocation>
</comment>
<evidence type="ECO:0000313" key="10">
    <source>
        <dbReference type="EMBL" id="AVD71400.1"/>
    </source>
</evidence>
<comment type="catalytic activity">
    <reaction evidence="7 8">
        <text>(2S,6S)-2,6-diaminopimelate = meso-2,6-diaminopimelate</text>
        <dbReference type="Rhea" id="RHEA:15393"/>
        <dbReference type="ChEBI" id="CHEBI:57609"/>
        <dbReference type="ChEBI" id="CHEBI:57791"/>
        <dbReference type="EC" id="5.1.1.7"/>
    </reaction>
</comment>
<dbReference type="GO" id="GO:0008837">
    <property type="term" value="F:diaminopimelate epimerase activity"/>
    <property type="evidence" value="ECO:0007669"/>
    <property type="project" value="UniProtKB-UniRule"/>
</dbReference>
<dbReference type="KEGG" id="deo:CAY53_07915"/>
<organism evidence="10 11">
    <name type="scientific">Desulfobulbus oralis</name>
    <dbReference type="NCBI Taxonomy" id="1986146"/>
    <lineage>
        <taxon>Bacteria</taxon>
        <taxon>Pseudomonadati</taxon>
        <taxon>Thermodesulfobacteriota</taxon>
        <taxon>Desulfobulbia</taxon>
        <taxon>Desulfobulbales</taxon>
        <taxon>Desulfobulbaceae</taxon>
        <taxon>Desulfobulbus</taxon>
    </lineage>
</organism>
<dbReference type="Pfam" id="PF01678">
    <property type="entry name" value="DAP_epimerase"/>
    <property type="match status" value="2"/>
</dbReference>
<feature type="site" description="Could be important to modulate the pK values of the two catalytic cysteine residues" evidence="8">
    <location>
        <position position="159"/>
    </location>
</feature>
<evidence type="ECO:0000256" key="4">
    <source>
        <dbReference type="ARBA" id="ARBA00022605"/>
    </source>
</evidence>
<comment type="pathway">
    <text evidence="1 8">Amino-acid biosynthesis; L-lysine biosynthesis via DAP pathway; DL-2,6-diaminopimelate from LL-2,6-diaminopimelate: step 1/1.</text>
</comment>
<keyword evidence="11" id="KW-1185">Reference proteome</keyword>
<dbReference type="UniPathway" id="UPA00034">
    <property type="reaction ID" value="UER00025"/>
</dbReference>
<name>A0A2L1GNZ2_9BACT</name>
<feature type="active site" evidence="9">
    <location>
        <position position="86"/>
    </location>
</feature>
<dbReference type="GO" id="GO:0009089">
    <property type="term" value="P:lysine biosynthetic process via diaminopimelate"/>
    <property type="evidence" value="ECO:0007669"/>
    <property type="project" value="UniProtKB-UniRule"/>
</dbReference>